<dbReference type="EMBL" id="QGKY02000190">
    <property type="protein sequence ID" value="KAF2591914.1"/>
    <property type="molecule type" value="Genomic_DNA"/>
</dbReference>
<organism evidence="1">
    <name type="scientific">Brassica cretica</name>
    <name type="common">Mustard</name>
    <dbReference type="NCBI Taxonomy" id="69181"/>
    <lineage>
        <taxon>Eukaryota</taxon>
        <taxon>Viridiplantae</taxon>
        <taxon>Streptophyta</taxon>
        <taxon>Embryophyta</taxon>
        <taxon>Tracheophyta</taxon>
        <taxon>Spermatophyta</taxon>
        <taxon>Magnoliopsida</taxon>
        <taxon>eudicotyledons</taxon>
        <taxon>Gunneridae</taxon>
        <taxon>Pentapetalae</taxon>
        <taxon>rosids</taxon>
        <taxon>malvids</taxon>
        <taxon>Brassicales</taxon>
        <taxon>Brassicaceae</taxon>
        <taxon>Brassiceae</taxon>
        <taxon>Brassica</taxon>
    </lineage>
</organism>
<comment type="caution">
    <text evidence="1">The sequence shown here is derived from an EMBL/GenBank/DDBJ whole genome shotgun (WGS) entry which is preliminary data.</text>
</comment>
<protein>
    <submittedName>
        <fullName evidence="1">Uncharacterized protein</fullName>
    </submittedName>
</protein>
<name>A0A8S9KB14_BRACR</name>
<dbReference type="AlphaFoldDB" id="A0A8S9KB14"/>
<sequence>MPFATQEHQSASYLGLWGLQVEPSKESFTFVDCSHRSPGGIVRDLELCLTLIDPHVHYNPIPVKKPHTSSRRIDDPGLIASCHCGAEHET</sequence>
<gene>
    <name evidence="1" type="ORF">F2Q70_00038507</name>
</gene>
<proteinExistence type="predicted"/>
<evidence type="ECO:0000313" key="1">
    <source>
        <dbReference type="EMBL" id="KAF2591914.1"/>
    </source>
</evidence>
<reference evidence="1" key="1">
    <citation type="submission" date="2019-12" db="EMBL/GenBank/DDBJ databases">
        <title>Genome sequencing and annotation of Brassica cretica.</title>
        <authorList>
            <person name="Studholme D.J."/>
            <person name="Sarris P.F."/>
        </authorList>
    </citation>
    <scope>NUCLEOTIDE SEQUENCE</scope>
    <source>
        <strain evidence="1">PFS-102/07</strain>
        <tissue evidence="1">Leaf</tissue>
    </source>
</reference>
<accession>A0A8S9KB14</accession>